<dbReference type="InterPro" id="IPR003961">
    <property type="entry name" value="FN3_dom"/>
</dbReference>
<evidence type="ECO:0000256" key="6">
    <source>
        <dbReference type="ARBA" id="ARBA00023170"/>
    </source>
</evidence>
<evidence type="ECO:0000259" key="9">
    <source>
        <dbReference type="PROSITE" id="PS50853"/>
    </source>
</evidence>
<dbReference type="SMART" id="SM00060">
    <property type="entry name" value="FN3"/>
    <property type="match status" value="1"/>
</dbReference>
<evidence type="ECO:0000256" key="4">
    <source>
        <dbReference type="ARBA" id="ARBA00023136"/>
    </source>
</evidence>
<dbReference type="PROSITE" id="PS50853">
    <property type="entry name" value="FN3"/>
    <property type="match status" value="1"/>
</dbReference>
<evidence type="ECO:0000256" key="2">
    <source>
        <dbReference type="ARBA" id="ARBA00022692"/>
    </source>
</evidence>
<evidence type="ECO:0000256" key="3">
    <source>
        <dbReference type="ARBA" id="ARBA00022989"/>
    </source>
</evidence>
<evidence type="ECO:0000256" key="8">
    <source>
        <dbReference type="SAM" id="Phobius"/>
    </source>
</evidence>
<reference evidence="10" key="1">
    <citation type="submission" date="2014-12" db="EMBL/GenBank/DDBJ databases">
        <title>Insight into the proteome of Arion vulgaris.</title>
        <authorList>
            <person name="Aradska J."/>
            <person name="Bulat T."/>
            <person name="Smidak R."/>
            <person name="Sarate P."/>
            <person name="Gangsoo J."/>
            <person name="Sialana F."/>
            <person name="Bilban M."/>
            <person name="Lubec G."/>
        </authorList>
    </citation>
    <scope>NUCLEOTIDE SEQUENCE</scope>
    <source>
        <tissue evidence="10">Skin</tissue>
    </source>
</reference>
<evidence type="ECO:0000256" key="7">
    <source>
        <dbReference type="ARBA" id="ARBA00023180"/>
    </source>
</evidence>
<dbReference type="InterPro" id="IPR036116">
    <property type="entry name" value="FN3_sf"/>
</dbReference>
<dbReference type="GO" id="GO:0004896">
    <property type="term" value="F:cytokine receptor activity"/>
    <property type="evidence" value="ECO:0007669"/>
    <property type="project" value="TreeGrafter"/>
</dbReference>
<gene>
    <name evidence="10" type="primary">ORF3173</name>
</gene>
<evidence type="ECO:0000313" key="10">
    <source>
        <dbReference type="EMBL" id="CEK48130.1"/>
    </source>
</evidence>
<keyword evidence="2 8" id="KW-0812">Transmembrane</keyword>
<feature type="non-terminal residue" evidence="10">
    <location>
        <position position="1"/>
    </location>
</feature>
<feature type="domain" description="Fibronectin type-III" evidence="9">
    <location>
        <begin position="4"/>
        <end position="95"/>
    </location>
</feature>
<keyword evidence="7" id="KW-0325">Glycoprotein</keyword>
<dbReference type="GO" id="GO:0009897">
    <property type="term" value="C:external side of plasma membrane"/>
    <property type="evidence" value="ECO:0007669"/>
    <property type="project" value="TreeGrafter"/>
</dbReference>
<dbReference type="AlphaFoldDB" id="A0A0B6XXX0"/>
<dbReference type="InterPro" id="IPR013783">
    <property type="entry name" value="Ig-like_fold"/>
</dbReference>
<dbReference type="PANTHER" id="PTHR23037:SF35">
    <property type="entry name" value="FIBRONECTIN TYPE-III DOMAIN-CONTAINING PROTEIN"/>
    <property type="match status" value="1"/>
</dbReference>
<sequence length="125" mass="14015">HGSTIVDVRSVRTGPKHLTIAWNVPNSIKNSVLRYEVKYCPRPQGQNEIREHTTIQNLTITEFMLDTEYEFQVRCQTNYGWGDFSEPLIVHTGQKDSISTPIGIIAGSIVAVILCMAIATIMIII</sequence>
<name>A0A0B6XXX0_9EUPU</name>
<dbReference type="CDD" id="cd00063">
    <property type="entry name" value="FN3"/>
    <property type="match status" value="1"/>
</dbReference>
<dbReference type="PANTHER" id="PTHR23037">
    <property type="entry name" value="CYTOKINE RECEPTOR"/>
    <property type="match status" value="1"/>
</dbReference>
<dbReference type="Gene3D" id="2.60.40.10">
    <property type="entry name" value="Immunoglobulins"/>
    <property type="match status" value="1"/>
</dbReference>
<proteinExistence type="predicted"/>
<dbReference type="Pfam" id="PF00041">
    <property type="entry name" value="fn3"/>
    <property type="match status" value="1"/>
</dbReference>
<organism evidence="10">
    <name type="scientific">Arion vulgaris</name>
    <dbReference type="NCBI Taxonomy" id="1028688"/>
    <lineage>
        <taxon>Eukaryota</taxon>
        <taxon>Metazoa</taxon>
        <taxon>Spiralia</taxon>
        <taxon>Lophotrochozoa</taxon>
        <taxon>Mollusca</taxon>
        <taxon>Gastropoda</taxon>
        <taxon>Heterobranchia</taxon>
        <taxon>Euthyneura</taxon>
        <taxon>Panpulmonata</taxon>
        <taxon>Eupulmonata</taxon>
        <taxon>Stylommatophora</taxon>
        <taxon>Helicina</taxon>
        <taxon>Arionoidea</taxon>
        <taxon>Arionidae</taxon>
        <taxon>Arion</taxon>
    </lineage>
</organism>
<accession>A0A0B6XXX0</accession>
<comment type="subcellular location">
    <subcellularLocation>
        <location evidence="1">Membrane</location>
        <topology evidence="1">Single-pass type I membrane protein</topology>
    </subcellularLocation>
</comment>
<keyword evidence="6" id="KW-0675">Receptor</keyword>
<feature type="transmembrane region" description="Helical" evidence="8">
    <location>
        <begin position="102"/>
        <end position="124"/>
    </location>
</feature>
<keyword evidence="4 8" id="KW-0472">Membrane</keyword>
<protein>
    <recommendedName>
        <fullName evidence="9">Fibronectin type-III domain-containing protein</fullName>
    </recommendedName>
</protein>
<keyword evidence="5" id="KW-1015">Disulfide bond</keyword>
<evidence type="ECO:0000256" key="5">
    <source>
        <dbReference type="ARBA" id="ARBA00023157"/>
    </source>
</evidence>
<dbReference type="SUPFAM" id="SSF49265">
    <property type="entry name" value="Fibronectin type III"/>
    <property type="match status" value="1"/>
</dbReference>
<evidence type="ECO:0000256" key="1">
    <source>
        <dbReference type="ARBA" id="ARBA00004479"/>
    </source>
</evidence>
<keyword evidence="3 8" id="KW-1133">Transmembrane helix</keyword>
<dbReference type="EMBL" id="HACG01001265">
    <property type="protein sequence ID" value="CEK48130.1"/>
    <property type="molecule type" value="Transcribed_RNA"/>
</dbReference>
<feature type="non-terminal residue" evidence="10">
    <location>
        <position position="125"/>
    </location>
</feature>